<sequence>MAALTTMDRIRALPLWNGTLTIAPLKGGISNESWLVEDGNGRHVVRFGKDYPFHHVFRDREAMVARAAHEAGFAPELRYAAPGVMVSAFLGAKTYGADDVRANAGRIAHLVKRFHDEMPRHVSGAGFMFWAFHVIRDYARTLAAGNSRMCRELPRYLDLADKLEKAQAPLPIIFSHNDLLPANFLDDGSRLWLIDFEYAGFSTAMFDLAGTASNAGMTAEESDELLTVYFGGRPDQAIRRSHQAMQCASLLREAMWSMVSELYLTAPSPRTRRSSSSAAASSAARRLITWHATTRPT</sequence>
<dbReference type="Proteomes" id="UP000577697">
    <property type="component" value="Unassembled WGS sequence"/>
</dbReference>
<dbReference type="GO" id="GO:0004305">
    <property type="term" value="F:ethanolamine kinase activity"/>
    <property type="evidence" value="ECO:0007669"/>
    <property type="project" value="TreeGrafter"/>
</dbReference>
<dbReference type="CDD" id="cd05151">
    <property type="entry name" value="ChoK-like"/>
    <property type="match status" value="1"/>
</dbReference>
<keyword evidence="4" id="KW-1185">Reference proteome</keyword>
<dbReference type="SUPFAM" id="SSF56112">
    <property type="entry name" value="Protein kinase-like (PK-like)"/>
    <property type="match status" value="1"/>
</dbReference>
<reference evidence="2 4" key="2">
    <citation type="submission" date="2020-08" db="EMBL/GenBank/DDBJ databases">
        <title>Genomic Encyclopedia of Type Strains, Phase IV (KMG-IV): sequencing the most valuable type-strain genomes for metagenomic binning, comparative biology and taxonomic classification.</title>
        <authorList>
            <person name="Goeker M."/>
        </authorList>
    </citation>
    <scope>NUCLEOTIDE SEQUENCE [LARGE SCALE GENOMIC DNA]</scope>
    <source>
        <strain evidence="2 4">DSM 10368</strain>
    </source>
</reference>
<proteinExistence type="predicted"/>
<evidence type="ECO:0000313" key="2">
    <source>
        <dbReference type="EMBL" id="MBB3709477.1"/>
    </source>
</evidence>
<dbReference type="Pfam" id="PF01633">
    <property type="entry name" value="Choline_kinase"/>
    <property type="match status" value="1"/>
</dbReference>
<dbReference type="GO" id="GO:0006646">
    <property type="term" value="P:phosphatidylethanolamine biosynthetic process"/>
    <property type="evidence" value="ECO:0007669"/>
    <property type="project" value="TreeGrafter"/>
</dbReference>
<evidence type="ECO:0000313" key="4">
    <source>
        <dbReference type="Proteomes" id="UP000577697"/>
    </source>
</evidence>
<dbReference type="PANTHER" id="PTHR22603">
    <property type="entry name" value="CHOLINE/ETHANOALAMINE KINASE"/>
    <property type="match status" value="1"/>
</dbReference>
<name>A0AAC8YTL4_AMIAI</name>
<gene>
    <name evidence="1" type="ORF">AA2016_5409</name>
    <name evidence="2" type="ORF">FHS67_005829</name>
</gene>
<dbReference type="AlphaFoldDB" id="A0AAC8YTL4"/>
<dbReference type="EMBL" id="JACICB010000030">
    <property type="protein sequence ID" value="MBB3709477.1"/>
    <property type="molecule type" value="Genomic_DNA"/>
</dbReference>
<dbReference type="KEGG" id="aak:AA2016_5409"/>
<accession>A0AAC8YTL4</accession>
<protein>
    <submittedName>
        <fullName evidence="1">Choline kinase</fullName>
    </submittedName>
    <submittedName>
        <fullName evidence="2">Thiamine kinase-like enzyme</fullName>
    </submittedName>
</protein>
<dbReference type="EMBL" id="CP015005">
    <property type="protein sequence ID" value="AMS44315.1"/>
    <property type="molecule type" value="Genomic_DNA"/>
</dbReference>
<dbReference type="Gene3D" id="3.30.200.20">
    <property type="entry name" value="Phosphorylase Kinase, domain 1"/>
    <property type="match status" value="1"/>
</dbReference>
<keyword evidence="1" id="KW-0808">Transferase</keyword>
<keyword evidence="1" id="KW-0418">Kinase</keyword>
<dbReference type="Proteomes" id="UP000075755">
    <property type="component" value="Chromosome"/>
</dbReference>
<dbReference type="InterPro" id="IPR011009">
    <property type="entry name" value="Kinase-like_dom_sf"/>
</dbReference>
<evidence type="ECO:0000313" key="1">
    <source>
        <dbReference type="EMBL" id="AMS44315.1"/>
    </source>
</evidence>
<dbReference type="Gene3D" id="3.90.1200.10">
    <property type="match status" value="1"/>
</dbReference>
<dbReference type="GO" id="GO:0005737">
    <property type="term" value="C:cytoplasm"/>
    <property type="evidence" value="ECO:0007669"/>
    <property type="project" value="TreeGrafter"/>
</dbReference>
<reference evidence="1 3" key="1">
    <citation type="submission" date="2016-03" db="EMBL/GenBank/DDBJ databases">
        <title>Complete genome of Aminobacter aminovorans KCTC 2477.</title>
        <authorList>
            <person name="Kim K.M."/>
        </authorList>
    </citation>
    <scope>NUCLEOTIDE SEQUENCE [LARGE SCALE GENOMIC DNA]</scope>
    <source>
        <strain evidence="1 3">KCTC 2477</strain>
    </source>
</reference>
<organism evidence="1 3">
    <name type="scientific">Aminobacter aminovorans</name>
    <name type="common">Chelatobacter heintzii</name>
    <dbReference type="NCBI Taxonomy" id="83263"/>
    <lineage>
        <taxon>Bacteria</taxon>
        <taxon>Pseudomonadati</taxon>
        <taxon>Pseudomonadota</taxon>
        <taxon>Alphaproteobacteria</taxon>
        <taxon>Hyphomicrobiales</taxon>
        <taxon>Phyllobacteriaceae</taxon>
        <taxon>Aminobacter</taxon>
    </lineage>
</organism>
<evidence type="ECO:0000313" key="3">
    <source>
        <dbReference type="Proteomes" id="UP000075755"/>
    </source>
</evidence>
<dbReference type="PANTHER" id="PTHR22603:SF66">
    <property type="entry name" value="ETHANOLAMINE KINASE"/>
    <property type="match status" value="1"/>
</dbReference>